<dbReference type="OrthoDB" id="672913at2"/>
<dbReference type="Pfam" id="PF12680">
    <property type="entry name" value="SnoaL_2"/>
    <property type="match status" value="1"/>
</dbReference>
<feature type="domain" description="SnoaL-like" evidence="1">
    <location>
        <begin position="22"/>
        <end position="112"/>
    </location>
</feature>
<dbReference type="SUPFAM" id="SSF54427">
    <property type="entry name" value="NTF2-like"/>
    <property type="match status" value="1"/>
</dbReference>
<protein>
    <recommendedName>
        <fullName evidence="1">SnoaL-like domain-containing protein</fullName>
    </recommendedName>
</protein>
<gene>
    <name evidence="2" type="ORF">GS4_05_03300</name>
</gene>
<reference evidence="2 3" key="1">
    <citation type="submission" date="2013-01" db="EMBL/GenBank/DDBJ databases">
        <title>Whole genome shotgun sequence of Gordonia soli NBRC 108243.</title>
        <authorList>
            <person name="Isaki-Nakamura S."/>
            <person name="Hosoyama A."/>
            <person name="Tsuchikane K."/>
            <person name="Ando Y."/>
            <person name="Baba S."/>
            <person name="Ohji S."/>
            <person name="Hamada M."/>
            <person name="Tamura T."/>
            <person name="Yamazoe A."/>
            <person name="Yamazaki S."/>
            <person name="Fujita N."/>
        </authorList>
    </citation>
    <scope>NUCLEOTIDE SEQUENCE [LARGE SCALE GENOMIC DNA]</scope>
    <source>
        <strain evidence="2 3">NBRC 108243</strain>
    </source>
</reference>
<evidence type="ECO:0000313" key="2">
    <source>
        <dbReference type="EMBL" id="GAC67117.1"/>
    </source>
</evidence>
<dbReference type="STRING" id="1223545.GS4_05_03300"/>
<keyword evidence="3" id="KW-1185">Reference proteome</keyword>
<dbReference type="Gene3D" id="3.10.450.50">
    <property type="match status" value="1"/>
</dbReference>
<evidence type="ECO:0000313" key="3">
    <source>
        <dbReference type="Proteomes" id="UP000011666"/>
    </source>
</evidence>
<organism evidence="2 3">
    <name type="scientific">Gordonia soli NBRC 108243</name>
    <dbReference type="NCBI Taxonomy" id="1223545"/>
    <lineage>
        <taxon>Bacteria</taxon>
        <taxon>Bacillati</taxon>
        <taxon>Actinomycetota</taxon>
        <taxon>Actinomycetes</taxon>
        <taxon>Mycobacteriales</taxon>
        <taxon>Gordoniaceae</taxon>
        <taxon>Gordonia</taxon>
    </lineage>
</organism>
<dbReference type="InterPro" id="IPR037401">
    <property type="entry name" value="SnoaL-like"/>
</dbReference>
<dbReference type="Proteomes" id="UP000011666">
    <property type="component" value="Unassembled WGS sequence"/>
</dbReference>
<name>M0QI63_9ACTN</name>
<sequence length="136" mass="14629">MSNARDVIDNHITAFNSRTPSDEPWSEDAQLVSPGGVFTGREQVLEFLSVFQTAFSAGTLSIISSVESGDDASVEGLFDGVHDGPLRSPSGTVEATGKSVSFRWSATYHIDGNTLLSEHLYFDQLDFLTQLGLAGE</sequence>
<dbReference type="PANTHER" id="PTHR38436:SF1">
    <property type="entry name" value="ESTER CYCLASE"/>
    <property type="match status" value="1"/>
</dbReference>
<comment type="caution">
    <text evidence="2">The sequence shown here is derived from an EMBL/GenBank/DDBJ whole genome shotgun (WGS) entry which is preliminary data.</text>
</comment>
<dbReference type="eggNOG" id="COG5485">
    <property type="taxonomic scope" value="Bacteria"/>
</dbReference>
<dbReference type="AlphaFoldDB" id="M0QI63"/>
<dbReference type="PANTHER" id="PTHR38436">
    <property type="entry name" value="POLYKETIDE CYCLASE SNOAL-LIKE DOMAIN"/>
    <property type="match status" value="1"/>
</dbReference>
<proteinExistence type="predicted"/>
<dbReference type="InterPro" id="IPR032710">
    <property type="entry name" value="NTF2-like_dom_sf"/>
</dbReference>
<dbReference type="InterPro" id="IPR009959">
    <property type="entry name" value="Cyclase_SnoaL-like"/>
</dbReference>
<dbReference type="GO" id="GO:0030638">
    <property type="term" value="P:polyketide metabolic process"/>
    <property type="evidence" value="ECO:0007669"/>
    <property type="project" value="InterPro"/>
</dbReference>
<dbReference type="RefSeq" id="WP_007617966.1">
    <property type="nucleotide sequence ID" value="NZ_BANX01000005.1"/>
</dbReference>
<evidence type="ECO:0000259" key="1">
    <source>
        <dbReference type="Pfam" id="PF12680"/>
    </source>
</evidence>
<accession>M0QI63</accession>
<dbReference type="EMBL" id="BANX01000005">
    <property type="protein sequence ID" value="GAC67117.1"/>
    <property type="molecule type" value="Genomic_DNA"/>
</dbReference>